<dbReference type="EMBL" id="JACPUR010000040">
    <property type="protein sequence ID" value="MBI3129374.1"/>
    <property type="molecule type" value="Genomic_DNA"/>
</dbReference>
<comment type="pathway">
    <text evidence="5">Cofactor biosynthesis; nicotinate biosynthesis; nicotinate from nicotinamide: step 1/1.</text>
</comment>
<keyword evidence="3" id="KW-0479">Metal-binding</keyword>
<dbReference type="Gene3D" id="3.40.50.850">
    <property type="entry name" value="Isochorismatase-like"/>
    <property type="match status" value="1"/>
</dbReference>
<evidence type="ECO:0000313" key="10">
    <source>
        <dbReference type="Proteomes" id="UP000782312"/>
    </source>
</evidence>
<dbReference type="GO" id="GO:0008936">
    <property type="term" value="F:nicotinamidase activity"/>
    <property type="evidence" value="ECO:0007669"/>
    <property type="project" value="UniProtKB-EC"/>
</dbReference>
<dbReference type="EC" id="3.5.1.19" evidence="6"/>
<evidence type="ECO:0000256" key="7">
    <source>
        <dbReference type="ARBA" id="ARBA00043224"/>
    </source>
</evidence>
<dbReference type="Proteomes" id="UP000782312">
    <property type="component" value="Unassembled WGS sequence"/>
</dbReference>
<organism evidence="9 10">
    <name type="scientific">Tectimicrobiota bacterium</name>
    <dbReference type="NCBI Taxonomy" id="2528274"/>
    <lineage>
        <taxon>Bacteria</taxon>
        <taxon>Pseudomonadati</taxon>
        <taxon>Nitrospinota/Tectimicrobiota group</taxon>
        <taxon>Candidatus Tectimicrobiota</taxon>
    </lineage>
</organism>
<evidence type="ECO:0000256" key="6">
    <source>
        <dbReference type="ARBA" id="ARBA00039017"/>
    </source>
</evidence>
<dbReference type="AlphaFoldDB" id="A0A932I0Y8"/>
<reference evidence="9" key="1">
    <citation type="submission" date="2020-07" db="EMBL/GenBank/DDBJ databases">
        <title>Huge and variable diversity of episymbiotic CPR bacteria and DPANN archaea in groundwater ecosystems.</title>
        <authorList>
            <person name="He C.Y."/>
            <person name="Keren R."/>
            <person name="Whittaker M."/>
            <person name="Farag I.F."/>
            <person name="Doudna J."/>
            <person name="Cate J.H.D."/>
            <person name="Banfield J.F."/>
        </authorList>
    </citation>
    <scope>NUCLEOTIDE SEQUENCE</scope>
    <source>
        <strain evidence="9">NC_groundwater_763_Ag_S-0.2um_68_21</strain>
    </source>
</reference>
<sequence length="192" mass="20454">MPRIPVSPSDALIVVDLQVDFCPGGALAVPEGDRVVEPVNRLLAAPGWFRVATRDWHPPDHVSFRARGGIWPPHCVQGTPGAEFHPGMDAAKADLVVSKGDRSGEEAYSGFQGTALRDELRRRGVRRLFVCGLATDYCVLNTALDGRKAGFEVIVLEDAVRAVDVQPGDGARALDEMREAGCAVARSAGVAA</sequence>
<keyword evidence="2" id="KW-0662">Pyridine nucleotide biosynthesis</keyword>
<feature type="domain" description="Isochorismatase-like" evidence="8">
    <location>
        <begin position="11"/>
        <end position="187"/>
    </location>
</feature>
<comment type="similarity">
    <text evidence="1">Belongs to the isochorismatase family.</text>
</comment>
<evidence type="ECO:0000256" key="4">
    <source>
        <dbReference type="ARBA" id="ARBA00022801"/>
    </source>
</evidence>
<evidence type="ECO:0000313" key="9">
    <source>
        <dbReference type="EMBL" id="MBI3129374.1"/>
    </source>
</evidence>
<evidence type="ECO:0000256" key="5">
    <source>
        <dbReference type="ARBA" id="ARBA00037900"/>
    </source>
</evidence>
<dbReference type="Pfam" id="PF00857">
    <property type="entry name" value="Isochorismatase"/>
    <property type="match status" value="1"/>
</dbReference>
<accession>A0A932I0Y8</accession>
<dbReference type="PANTHER" id="PTHR11080:SF2">
    <property type="entry name" value="LD05707P"/>
    <property type="match status" value="1"/>
</dbReference>
<name>A0A932I0Y8_UNCTE</name>
<dbReference type="CDD" id="cd01011">
    <property type="entry name" value="nicotinamidase"/>
    <property type="match status" value="1"/>
</dbReference>
<proteinExistence type="inferred from homology"/>
<dbReference type="GO" id="GO:0046872">
    <property type="term" value="F:metal ion binding"/>
    <property type="evidence" value="ECO:0007669"/>
    <property type="project" value="UniProtKB-KW"/>
</dbReference>
<dbReference type="InterPro" id="IPR036380">
    <property type="entry name" value="Isochorismatase-like_sf"/>
</dbReference>
<dbReference type="InterPro" id="IPR052347">
    <property type="entry name" value="Isochorismatase_Nicotinamidase"/>
</dbReference>
<protein>
    <recommendedName>
        <fullName evidence="6">nicotinamidase</fullName>
        <ecNumber evidence="6">3.5.1.19</ecNumber>
    </recommendedName>
    <alternativeName>
        <fullName evidence="7">Nicotinamide deamidase</fullName>
    </alternativeName>
</protein>
<evidence type="ECO:0000256" key="1">
    <source>
        <dbReference type="ARBA" id="ARBA00006336"/>
    </source>
</evidence>
<evidence type="ECO:0000256" key="2">
    <source>
        <dbReference type="ARBA" id="ARBA00022642"/>
    </source>
</evidence>
<gene>
    <name evidence="9" type="ORF">HYZ11_17325</name>
</gene>
<dbReference type="InterPro" id="IPR000868">
    <property type="entry name" value="Isochorismatase-like_dom"/>
</dbReference>
<dbReference type="PANTHER" id="PTHR11080">
    <property type="entry name" value="PYRAZINAMIDASE/NICOTINAMIDASE"/>
    <property type="match status" value="1"/>
</dbReference>
<comment type="caution">
    <text evidence="9">The sequence shown here is derived from an EMBL/GenBank/DDBJ whole genome shotgun (WGS) entry which is preliminary data.</text>
</comment>
<dbReference type="GO" id="GO:0019363">
    <property type="term" value="P:pyridine nucleotide biosynthetic process"/>
    <property type="evidence" value="ECO:0007669"/>
    <property type="project" value="UniProtKB-KW"/>
</dbReference>
<keyword evidence="4" id="KW-0378">Hydrolase</keyword>
<evidence type="ECO:0000256" key="3">
    <source>
        <dbReference type="ARBA" id="ARBA00022723"/>
    </source>
</evidence>
<evidence type="ECO:0000259" key="8">
    <source>
        <dbReference type="Pfam" id="PF00857"/>
    </source>
</evidence>
<dbReference type="SUPFAM" id="SSF52499">
    <property type="entry name" value="Isochorismatase-like hydrolases"/>
    <property type="match status" value="1"/>
</dbReference>